<dbReference type="EMBL" id="HADX01013322">
    <property type="protein sequence ID" value="SBP35554.1"/>
    <property type="molecule type" value="Transcribed_RNA"/>
</dbReference>
<feature type="non-terminal residue" evidence="1">
    <location>
        <position position="75"/>
    </location>
</feature>
<evidence type="ECO:0000313" key="1">
    <source>
        <dbReference type="EMBL" id="SBP35554.1"/>
    </source>
</evidence>
<protein>
    <submittedName>
        <fullName evidence="1">Uncharacterized protein</fullName>
    </submittedName>
</protein>
<reference evidence="1" key="1">
    <citation type="submission" date="2016-05" db="EMBL/GenBank/DDBJ databases">
        <authorList>
            <person name="Lavstsen T."/>
            <person name="Jespersen J.S."/>
        </authorList>
    </citation>
    <scope>NUCLEOTIDE SEQUENCE</scope>
    <source>
        <tissue evidence="1">Brain</tissue>
    </source>
</reference>
<dbReference type="EMBL" id="HADW01013642">
    <property type="protein sequence ID" value="SBP15042.1"/>
    <property type="molecule type" value="Transcribed_RNA"/>
</dbReference>
<reference evidence="1" key="2">
    <citation type="submission" date="2016-06" db="EMBL/GenBank/DDBJ databases">
        <title>The genome of a short-lived fish provides insights into sex chromosome evolution and the genetic control of aging.</title>
        <authorList>
            <person name="Reichwald K."/>
            <person name="Felder M."/>
            <person name="Petzold A."/>
            <person name="Koch P."/>
            <person name="Groth M."/>
            <person name="Platzer M."/>
        </authorList>
    </citation>
    <scope>NUCLEOTIDE SEQUENCE</scope>
    <source>
        <tissue evidence="1">Brain</tissue>
    </source>
</reference>
<accession>A0A1A7YZ93</accession>
<dbReference type="AlphaFoldDB" id="A0A1A7YZ93"/>
<gene>
    <name evidence="1" type="primary">Nfu_g_1_013918</name>
</gene>
<proteinExistence type="predicted"/>
<name>A0A1A7YZ93_9TELE</name>
<sequence>QQVYEQRHTLLLEVKQQVCSGPNTTMRKHRTSCSGNAAPLYWEGGVRQSCHKDDGFRSESNFLSELGQKDNGHQG</sequence>
<organism evidence="1">
    <name type="scientific">Iconisemion striatum</name>
    <dbReference type="NCBI Taxonomy" id="60296"/>
    <lineage>
        <taxon>Eukaryota</taxon>
        <taxon>Metazoa</taxon>
        <taxon>Chordata</taxon>
        <taxon>Craniata</taxon>
        <taxon>Vertebrata</taxon>
        <taxon>Euteleostomi</taxon>
        <taxon>Actinopterygii</taxon>
        <taxon>Neopterygii</taxon>
        <taxon>Teleostei</taxon>
        <taxon>Neoteleostei</taxon>
        <taxon>Acanthomorphata</taxon>
        <taxon>Ovalentaria</taxon>
        <taxon>Atherinomorphae</taxon>
        <taxon>Cyprinodontiformes</taxon>
        <taxon>Nothobranchiidae</taxon>
        <taxon>Iconisemion</taxon>
    </lineage>
</organism>
<feature type="non-terminal residue" evidence="1">
    <location>
        <position position="1"/>
    </location>
</feature>